<feature type="compositionally biased region" description="Polar residues" evidence="1">
    <location>
        <begin position="83"/>
        <end position="99"/>
    </location>
</feature>
<evidence type="ECO:0000259" key="3">
    <source>
        <dbReference type="Pfam" id="PF13511"/>
    </source>
</evidence>
<feature type="region of interest" description="Disordered" evidence="1">
    <location>
        <begin position="46"/>
        <end position="99"/>
    </location>
</feature>
<reference evidence="4 5" key="1">
    <citation type="submission" date="2024-01" db="EMBL/GenBank/DDBJ databases">
        <title>Uliginosibacterium soil sp. nov.</title>
        <authorList>
            <person name="Lv Y."/>
        </authorList>
    </citation>
    <scope>NUCLEOTIDE SEQUENCE [LARGE SCALE GENOMIC DNA]</scope>
    <source>
        <strain evidence="4 5">H3</strain>
    </source>
</reference>
<organism evidence="4 5">
    <name type="scientific">Uliginosibacterium silvisoli</name>
    <dbReference type="NCBI Taxonomy" id="3114758"/>
    <lineage>
        <taxon>Bacteria</taxon>
        <taxon>Pseudomonadati</taxon>
        <taxon>Pseudomonadota</taxon>
        <taxon>Betaproteobacteria</taxon>
        <taxon>Rhodocyclales</taxon>
        <taxon>Zoogloeaceae</taxon>
        <taxon>Uliginosibacterium</taxon>
    </lineage>
</organism>
<dbReference type="EMBL" id="JAYXHS010000001">
    <property type="protein sequence ID" value="MEC5385799.1"/>
    <property type="molecule type" value="Genomic_DNA"/>
</dbReference>
<sequence>MKTRYLALACAMSIATGSAAGAVYKWVDERGVTQYGDVVPEKYAEKSKKADVINTNPTSLDQSAAQRRRAQDQREVDRLEATPKSSSIKNDNKTAGNASDCQRQWDIYASSTACFSRYRLPNGNLRSGASNCPEVPAPTCRR</sequence>
<dbReference type="Pfam" id="PF13511">
    <property type="entry name" value="DUF4124"/>
    <property type="match status" value="1"/>
</dbReference>
<feature type="compositionally biased region" description="Basic and acidic residues" evidence="1">
    <location>
        <begin position="69"/>
        <end position="81"/>
    </location>
</feature>
<name>A0ABU6K2I5_9RHOO</name>
<gene>
    <name evidence="4" type="ORF">VVD49_08690</name>
</gene>
<comment type="caution">
    <text evidence="4">The sequence shown here is derived from an EMBL/GenBank/DDBJ whole genome shotgun (WGS) entry which is preliminary data.</text>
</comment>
<evidence type="ECO:0000313" key="4">
    <source>
        <dbReference type="EMBL" id="MEC5385799.1"/>
    </source>
</evidence>
<accession>A0ABU6K2I5</accession>
<keyword evidence="2" id="KW-0732">Signal</keyword>
<feature type="signal peptide" evidence="2">
    <location>
        <begin position="1"/>
        <end position="20"/>
    </location>
</feature>
<proteinExistence type="predicted"/>
<dbReference type="RefSeq" id="WP_327598746.1">
    <property type="nucleotide sequence ID" value="NZ_JAYXHS010000001.1"/>
</dbReference>
<evidence type="ECO:0000313" key="5">
    <source>
        <dbReference type="Proteomes" id="UP001331561"/>
    </source>
</evidence>
<evidence type="ECO:0000256" key="2">
    <source>
        <dbReference type="SAM" id="SignalP"/>
    </source>
</evidence>
<feature type="chain" id="PRO_5046669080" evidence="2">
    <location>
        <begin position="21"/>
        <end position="142"/>
    </location>
</feature>
<keyword evidence="5" id="KW-1185">Reference proteome</keyword>
<evidence type="ECO:0000256" key="1">
    <source>
        <dbReference type="SAM" id="MobiDB-lite"/>
    </source>
</evidence>
<feature type="domain" description="DUF4124" evidence="3">
    <location>
        <begin position="10"/>
        <end position="66"/>
    </location>
</feature>
<dbReference type="InterPro" id="IPR025392">
    <property type="entry name" value="DUF4124"/>
</dbReference>
<dbReference type="Proteomes" id="UP001331561">
    <property type="component" value="Unassembled WGS sequence"/>
</dbReference>
<protein>
    <submittedName>
        <fullName evidence="4">DUF4124 domain-containing protein</fullName>
    </submittedName>
</protein>